<accession>A0A7T5RJR5</accession>
<feature type="domain" description="DJ-1/PfpI" evidence="2">
    <location>
        <begin position="2"/>
        <end position="165"/>
    </location>
</feature>
<dbReference type="CDD" id="cd03134">
    <property type="entry name" value="GATase1_PfpI_like"/>
    <property type="match status" value="1"/>
</dbReference>
<dbReference type="Proteomes" id="UP000595618">
    <property type="component" value="Chromosome"/>
</dbReference>
<organism evidence="3 4">
    <name type="scientific">Candidatus Sungiibacteriota bacterium</name>
    <dbReference type="NCBI Taxonomy" id="2750080"/>
    <lineage>
        <taxon>Bacteria</taxon>
        <taxon>Candidatus Sungiibacteriota</taxon>
    </lineage>
</organism>
<evidence type="ECO:0000313" key="4">
    <source>
        <dbReference type="Proteomes" id="UP000595618"/>
    </source>
</evidence>
<comment type="similarity">
    <text evidence="1">Belongs to the peptidase C56 family.</text>
</comment>
<evidence type="ECO:0000313" key="3">
    <source>
        <dbReference type="EMBL" id="QQG45442.1"/>
    </source>
</evidence>
<dbReference type="InterPro" id="IPR002818">
    <property type="entry name" value="DJ-1/PfpI"/>
</dbReference>
<dbReference type="InterPro" id="IPR029062">
    <property type="entry name" value="Class_I_gatase-like"/>
</dbReference>
<dbReference type="PANTHER" id="PTHR42733">
    <property type="entry name" value="DJ-1 PROTEIN"/>
    <property type="match status" value="1"/>
</dbReference>
<evidence type="ECO:0000256" key="1">
    <source>
        <dbReference type="ARBA" id="ARBA00008542"/>
    </source>
</evidence>
<keyword evidence="3" id="KW-0315">Glutamine amidotransferase</keyword>
<dbReference type="Gene3D" id="3.40.50.880">
    <property type="match status" value="1"/>
</dbReference>
<dbReference type="AlphaFoldDB" id="A0A7T5RJR5"/>
<dbReference type="PROSITE" id="PS51276">
    <property type="entry name" value="PEPTIDASE_C56_PFPI"/>
    <property type="match status" value="1"/>
</dbReference>
<gene>
    <name evidence="3" type="ORF">HYW89_00695</name>
</gene>
<evidence type="ECO:0000259" key="2">
    <source>
        <dbReference type="Pfam" id="PF01965"/>
    </source>
</evidence>
<reference evidence="3 4" key="1">
    <citation type="submission" date="2020-07" db="EMBL/GenBank/DDBJ databases">
        <title>Huge and variable diversity of episymbiotic CPR bacteria and DPANN archaea in groundwater ecosystems.</title>
        <authorList>
            <person name="He C.Y."/>
            <person name="Keren R."/>
            <person name="Whittaker M."/>
            <person name="Farag I.F."/>
            <person name="Doudna J."/>
            <person name="Cate J.H.D."/>
            <person name="Banfield J.F."/>
        </authorList>
    </citation>
    <scope>NUCLEOTIDE SEQUENCE [LARGE SCALE GENOMIC DNA]</scope>
    <source>
        <strain evidence="3">NC_groundwater_541_Ag_S-0.1um_46_50</strain>
    </source>
</reference>
<sequence length="168" mass="19024">MRKALIITGKFVQDVEYVYPYYRLQEAGWGVDVAVRDKETVFGVIGVKVVPTLDIPEIKIDNYDLLILPGGARSLEYLRQDQDILRIIREFHEKGKVIAAICHGSQLLISAKIIKGRKISGYYSIKDDIENAGATYEDASVVVDGNLVTSPHYKYMGEWMRETLQLLT</sequence>
<dbReference type="PANTHER" id="PTHR42733:SF2">
    <property type="entry name" value="DJ-1_THIJ_PFPI FAMILY PROTEIN"/>
    <property type="match status" value="1"/>
</dbReference>
<dbReference type="Pfam" id="PF01965">
    <property type="entry name" value="DJ-1_PfpI"/>
    <property type="match status" value="1"/>
</dbReference>
<dbReference type="NCBIfam" id="TIGR01382">
    <property type="entry name" value="PfpI"/>
    <property type="match status" value="1"/>
</dbReference>
<keyword evidence="3" id="KW-0808">Transferase</keyword>
<dbReference type="GO" id="GO:0016740">
    <property type="term" value="F:transferase activity"/>
    <property type="evidence" value="ECO:0007669"/>
    <property type="project" value="UniProtKB-KW"/>
</dbReference>
<name>A0A7T5RJR5_9BACT</name>
<proteinExistence type="inferred from homology"/>
<protein>
    <submittedName>
        <fullName evidence="3">Type 1 glutamine amidotransferase</fullName>
    </submittedName>
</protein>
<dbReference type="EMBL" id="CP066690">
    <property type="protein sequence ID" value="QQG45442.1"/>
    <property type="molecule type" value="Genomic_DNA"/>
</dbReference>
<dbReference type="InterPro" id="IPR006286">
    <property type="entry name" value="C56_PfpI-like"/>
</dbReference>
<dbReference type="SUPFAM" id="SSF52317">
    <property type="entry name" value="Class I glutamine amidotransferase-like"/>
    <property type="match status" value="1"/>
</dbReference>